<dbReference type="PANTHER" id="PTHR39540:SF1">
    <property type="entry name" value="DICTOMALLEIN-1-RELATED"/>
    <property type="match status" value="1"/>
</dbReference>
<comment type="caution">
    <text evidence="2">The sequence shown here is derived from an EMBL/GenBank/DDBJ whole genome shotgun (WGS) entry which is preliminary data.</text>
</comment>
<dbReference type="RefSeq" id="WP_024211962.1">
    <property type="nucleotide sequence ID" value="NZ_BFZV01000008.1"/>
</dbReference>
<reference evidence="2 3" key="1">
    <citation type="submission" date="2015-07" db="EMBL/GenBank/DDBJ databases">
        <title>Genome sequences of 64 non-O157:H7 Shiga toxin-producing Escherichia coli strains.</title>
        <authorList>
            <person name="Gonzalez-Escalona N."/>
            <person name="Toro M."/>
            <person name="Timme R."/>
            <person name="Payne J."/>
        </authorList>
    </citation>
    <scope>NUCLEOTIDE SEQUENCE [LARGE SCALE GENOMIC DNA]</scope>
    <source>
        <strain evidence="2 3">CFSAN026843</strain>
    </source>
</reference>
<feature type="binding site" evidence="1">
    <location>
        <position position="443"/>
    </location>
    <ligand>
        <name>Zn(2+)</name>
        <dbReference type="ChEBI" id="CHEBI:29105"/>
        <note>catalytic</note>
    </ligand>
</feature>
<keyword evidence="1" id="KW-0482">Metalloprotease</keyword>
<keyword evidence="1" id="KW-0378">Hydrolase</keyword>
<feature type="active site" evidence="1">
    <location>
        <position position="434"/>
    </location>
</feature>
<dbReference type="Gene3D" id="2.60.20.40">
    <property type="match status" value="1"/>
</dbReference>
<gene>
    <name evidence="2" type="ORF">WR15_04780</name>
</gene>
<dbReference type="AlphaFoldDB" id="A0A0B0VLC2"/>
<dbReference type="GO" id="GO:0046872">
    <property type="term" value="F:metal ion binding"/>
    <property type="evidence" value="ECO:0007669"/>
    <property type="project" value="UniProtKB-UniRule"/>
</dbReference>
<dbReference type="PANTHER" id="PTHR39540">
    <property type="match status" value="1"/>
</dbReference>
<dbReference type="Pfam" id="PF20944">
    <property type="entry name" value="StcE_b-sandwich"/>
    <property type="match status" value="2"/>
</dbReference>
<dbReference type="Proteomes" id="UP000037564">
    <property type="component" value="Unassembled WGS sequence"/>
</dbReference>
<dbReference type="InterPro" id="IPR019503">
    <property type="entry name" value="Peptidase_M66_dom"/>
</dbReference>
<keyword evidence="1" id="KW-0862">Zinc</keyword>
<dbReference type="InterPro" id="IPR048990">
    <property type="entry name" value="StcE_b-sandwich"/>
</dbReference>
<dbReference type="EMBL" id="LGZN01000013">
    <property type="protein sequence ID" value="KNF71170.1"/>
    <property type="molecule type" value="Genomic_DNA"/>
</dbReference>
<dbReference type="GO" id="GO:0004222">
    <property type="term" value="F:metalloendopeptidase activity"/>
    <property type="evidence" value="ECO:0007669"/>
    <property type="project" value="UniProtKB-UniRule"/>
</dbReference>
<feature type="binding site" evidence="1">
    <location>
        <position position="437"/>
    </location>
    <ligand>
        <name>Zn(2+)</name>
        <dbReference type="ChEBI" id="CHEBI:29105"/>
        <note>catalytic</note>
    </ligand>
</feature>
<dbReference type="PATRIC" id="fig|562.7396.peg.721"/>
<protein>
    <submittedName>
        <fullName evidence="2">Peptidase M66</fullName>
    </submittedName>
</protein>
<dbReference type="Pfam" id="PF17945">
    <property type="entry name" value="Crystall_4"/>
    <property type="match status" value="1"/>
</dbReference>
<dbReference type="InterPro" id="IPR040966">
    <property type="entry name" value="StcE_C"/>
</dbReference>
<organism evidence="2 3">
    <name type="scientific">Escherichia coli</name>
    <dbReference type="NCBI Taxonomy" id="562"/>
    <lineage>
        <taxon>Bacteria</taxon>
        <taxon>Pseudomonadati</taxon>
        <taxon>Pseudomonadota</taxon>
        <taxon>Gammaproteobacteria</taxon>
        <taxon>Enterobacterales</taxon>
        <taxon>Enterobacteriaceae</taxon>
        <taxon>Escherichia</taxon>
    </lineage>
</organism>
<dbReference type="Pfam" id="PF10462">
    <property type="entry name" value="Peptidase_M66"/>
    <property type="match status" value="1"/>
</dbReference>
<dbReference type="InterPro" id="IPR022218">
    <property type="entry name" value="TagA_dom"/>
</dbReference>
<accession>A0A0B0VLC2</accession>
<feature type="binding site" evidence="1">
    <location>
        <position position="433"/>
    </location>
    <ligand>
        <name>Zn(2+)</name>
        <dbReference type="ChEBI" id="CHEBI:29105"/>
        <note>catalytic</note>
    </ligand>
</feature>
<sequence>MKLKYLSCLIFASLSLGASPVSAENNSILYFNKTQPANDLQGSLAARVQFAQSQILPAHIKEGDRQPHLTGLRKSLLLVQPLQANYETTMQVEARDGNNKLLGTLKLSPPSELPDTFYHLEGVPEEGIDFTPINDSSKILNNVAEVNKLSDTNGSSIKAYLADNALVQIHTANGRWVQSIYLPQGAELEGKMVRLISNASYNSTIYYGERQVTISHGQTLQFKFVNGQWFRDGELENNRIVYAPDTWSTELPAEWIKPGLNLLFKQGNLTGQLSDIKVGAPGELLLHTIDIGMLTTPRDRFAFAKDEEAHREYFQTIPASRMIVNNYAPLHLKEVMLPTGTLLTDADPGNGGWHEGTMRQSIGKELISHGIDNANYGINSTAGSGENSHPYVVAQLAAHNSRGNYANGIQVHGGSGGGGIVTLDSSLGNEFSHEVGHNYGLGHFVGGFSGSVHRSADQNNSTWGWDSDKKRFIPNFYPNRTNEKNCLNDQCQEPFDGHKFGSDSMASGSPFSNANRFTMYTPNSASIIQSFFENKAVFDSRSSTGFSKWNAETAQMEPYQHTVNRVEQITAPVNDLSASKVAELMTEYQVVNVNMRNGYWTQHIYIPDASSDNKGRILTINHQANYRSSLHINGGTILVSKGYKKSFTSDGETWKESDVIDTREARKPEQFGVPVTTLVGYYDPKNTLSSYIYPALHGAYGFTYPDDSANLQDSDCQLQVETQNGQLRFKLANQRANSSVMNKFHINVPTESQPTHVTLVCNGQTLTEKELSAAPAGLTYTVNGRAIPAKENEGCIISASSGQRYCLPVGKRSGYRLPEWIIGHEVYVDSGAKAKVLLSDWDNLSYNRIGEFVGSVSPGEMKKVKAWNGQYLDFSKPRSMRVVSN</sequence>
<comment type="cofactor">
    <cofactor evidence="1">
        <name>Zn(2+)</name>
        <dbReference type="ChEBI" id="CHEBI:29105"/>
    </cofactor>
    <text evidence="1">Binds 1 zinc ion per subunit.</text>
</comment>
<dbReference type="PROSITE" id="PS51694">
    <property type="entry name" value="PEPTIDASE_M66"/>
    <property type="match status" value="1"/>
</dbReference>
<dbReference type="Gene3D" id="2.60.120.1230">
    <property type="match status" value="2"/>
</dbReference>
<dbReference type="GO" id="GO:0006508">
    <property type="term" value="P:proteolysis"/>
    <property type="evidence" value="ECO:0007669"/>
    <property type="project" value="UniProtKB-UniRule"/>
</dbReference>
<dbReference type="Pfam" id="PF12561">
    <property type="entry name" value="TagA"/>
    <property type="match status" value="1"/>
</dbReference>
<evidence type="ECO:0000313" key="2">
    <source>
        <dbReference type="EMBL" id="KNF71170.1"/>
    </source>
</evidence>
<keyword evidence="1" id="KW-0479">Metal-binding</keyword>
<dbReference type="InterPro" id="IPR051256">
    <property type="entry name" value="Dictomallein"/>
</dbReference>
<proteinExistence type="predicted"/>
<name>A0A0B0VLC2_ECOLX</name>
<dbReference type="MEROPS" id="M66.001"/>
<keyword evidence="1" id="KW-0645">Protease</keyword>
<evidence type="ECO:0000256" key="1">
    <source>
        <dbReference type="PROSITE-ProRule" id="PRU01031"/>
    </source>
</evidence>
<evidence type="ECO:0000313" key="3">
    <source>
        <dbReference type="Proteomes" id="UP000037564"/>
    </source>
</evidence>